<sequence length="376" mass="42093">MHRKIIIVGAGPIGCYLGQLLKSYGFSPLLLEEHAEVGRPVACAGILGKDVFKHSQIPLSKKSIINVIDGAKVQFKNSAFLLKRDGVAYIVKRDIFDQELSHGLNIEFNTRFEGAEKNGPGYNVKTNNGEYYTDLLIGADGPHSKVRNQLGFSSALKIYRGLQYRIKKEIPDRDRVEVIYSKPFSLFTWVIPEGNGVIRVGTMAENPYQELENFIKERRIDGEIIERNAGPIPIGTSDLVFENNAALVGDAGCQLKPITSGGIYYGMRGAEHLARAIKDGNLKQYETDWQEAYGQEVKFCLMLRSLTEGLGEDVLLKLFNYLKDNVHLVEKIGDFENHSSIAWSLMSNFKTYSTIGTLIMGVLKRPQVLMKALQRK</sequence>
<dbReference type="Gene3D" id="3.50.50.60">
    <property type="entry name" value="FAD/NAD(P)-binding domain"/>
    <property type="match status" value="1"/>
</dbReference>
<evidence type="ECO:0000259" key="1">
    <source>
        <dbReference type="Pfam" id="PF01494"/>
    </source>
</evidence>
<dbReference type="EMBL" id="MEUJ01000008">
    <property type="protein sequence ID" value="OGC39490.1"/>
    <property type="molecule type" value="Genomic_DNA"/>
</dbReference>
<dbReference type="GO" id="GO:0071949">
    <property type="term" value="F:FAD binding"/>
    <property type="evidence" value="ECO:0007669"/>
    <property type="project" value="InterPro"/>
</dbReference>
<dbReference type="InterPro" id="IPR011777">
    <property type="entry name" value="Geranylgeranyl_Rdtase_fam"/>
</dbReference>
<evidence type="ECO:0000313" key="3">
    <source>
        <dbReference type="Proteomes" id="UP000179242"/>
    </source>
</evidence>
<dbReference type="NCBIfam" id="TIGR02032">
    <property type="entry name" value="GG-red-SF"/>
    <property type="match status" value="1"/>
</dbReference>
<dbReference type="PANTHER" id="PTHR42685">
    <property type="entry name" value="GERANYLGERANYL DIPHOSPHATE REDUCTASE"/>
    <property type="match status" value="1"/>
</dbReference>
<dbReference type="Pfam" id="PF01494">
    <property type="entry name" value="FAD_binding_3"/>
    <property type="match status" value="1"/>
</dbReference>
<dbReference type="Proteomes" id="UP000179242">
    <property type="component" value="Unassembled WGS sequence"/>
</dbReference>
<comment type="caution">
    <text evidence="2">The sequence shown here is derived from an EMBL/GenBank/DDBJ whole genome shotgun (WGS) entry which is preliminary data.</text>
</comment>
<proteinExistence type="predicted"/>
<feature type="domain" description="FAD-binding" evidence="1">
    <location>
        <begin position="92"/>
        <end position="169"/>
    </location>
</feature>
<reference evidence="2 3" key="1">
    <citation type="journal article" date="2016" name="Nat. Commun.">
        <title>Thousands of microbial genomes shed light on interconnected biogeochemical processes in an aquifer system.</title>
        <authorList>
            <person name="Anantharaman K."/>
            <person name="Brown C.T."/>
            <person name="Hug L.A."/>
            <person name="Sharon I."/>
            <person name="Castelle C.J."/>
            <person name="Probst A.J."/>
            <person name="Thomas B.C."/>
            <person name="Singh A."/>
            <person name="Wilkins M.J."/>
            <person name="Karaoz U."/>
            <person name="Brodie E.L."/>
            <person name="Williams K.H."/>
            <person name="Hubbard S.S."/>
            <person name="Banfield J.F."/>
        </authorList>
    </citation>
    <scope>NUCLEOTIDE SEQUENCE [LARGE SCALE GENOMIC DNA]</scope>
</reference>
<name>A0A1F4U3R9_UNCSA</name>
<accession>A0A1F4U3R9</accession>
<dbReference type="InterPro" id="IPR050407">
    <property type="entry name" value="Geranylgeranyl_reductase"/>
</dbReference>
<dbReference type="AlphaFoldDB" id="A0A1F4U3R9"/>
<evidence type="ECO:0000313" key="2">
    <source>
        <dbReference type="EMBL" id="OGC39490.1"/>
    </source>
</evidence>
<dbReference type="SUPFAM" id="SSF51905">
    <property type="entry name" value="FAD/NAD(P)-binding domain"/>
    <property type="match status" value="1"/>
</dbReference>
<dbReference type="InterPro" id="IPR002938">
    <property type="entry name" value="FAD-bd"/>
</dbReference>
<dbReference type="PRINTS" id="PR00420">
    <property type="entry name" value="RNGMNOXGNASE"/>
</dbReference>
<protein>
    <recommendedName>
        <fullName evidence="1">FAD-binding domain-containing protein</fullName>
    </recommendedName>
</protein>
<dbReference type="Pfam" id="PF13450">
    <property type="entry name" value="NAD_binding_8"/>
    <property type="match status" value="1"/>
</dbReference>
<dbReference type="PANTHER" id="PTHR42685:SF21">
    <property type="entry name" value="DEHYDROGENASE (FLAVOPROTEIN)-LIKE PROTEIN"/>
    <property type="match status" value="1"/>
</dbReference>
<organism evidence="2 3">
    <name type="scientific">candidate division WOR-1 bacterium RIFOXYC2_FULL_46_14</name>
    <dbReference type="NCBI Taxonomy" id="1802587"/>
    <lineage>
        <taxon>Bacteria</taxon>
        <taxon>Bacillati</taxon>
        <taxon>Saganbacteria</taxon>
    </lineage>
</organism>
<gene>
    <name evidence="2" type="ORF">A2438_08015</name>
</gene>
<dbReference type="GO" id="GO:0016628">
    <property type="term" value="F:oxidoreductase activity, acting on the CH-CH group of donors, NAD or NADP as acceptor"/>
    <property type="evidence" value="ECO:0007669"/>
    <property type="project" value="InterPro"/>
</dbReference>
<dbReference type="InterPro" id="IPR036188">
    <property type="entry name" value="FAD/NAD-bd_sf"/>
</dbReference>